<dbReference type="InterPro" id="IPR007527">
    <property type="entry name" value="Znf_SWIM"/>
</dbReference>
<evidence type="ECO:0000256" key="5">
    <source>
        <dbReference type="PROSITE-ProRule" id="PRU00325"/>
    </source>
</evidence>
<dbReference type="PANTHER" id="PTHR31669">
    <property type="entry name" value="PROTEIN FAR1-RELATED SEQUENCE 10-RELATED"/>
    <property type="match status" value="1"/>
</dbReference>
<dbReference type="Pfam" id="PF04434">
    <property type="entry name" value="SWIM"/>
    <property type="match status" value="1"/>
</dbReference>
<evidence type="ECO:0000256" key="1">
    <source>
        <dbReference type="ARBA" id="ARBA00005889"/>
    </source>
</evidence>
<keyword evidence="6" id="KW-0539">Nucleus</keyword>
<dbReference type="GO" id="GO:0006355">
    <property type="term" value="P:regulation of DNA-templated transcription"/>
    <property type="evidence" value="ECO:0007669"/>
    <property type="project" value="UniProtKB-UniRule"/>
</dbReference>
<name>A0AAD4RYP0_9MAGN</name>
<evidence type="ECO:0000259" key="7">
    <source>
        <dbReference type="PROSITE" id="PS50966"/>
    </source>
</evidence>
<gene>
    <name evidence="8" type="ORF">MKW98_009361</name>
</gene>
<comment type="caution">
    <text evidence="8">The sequence shown here is derived from an EMBL/GenBank/DDBJ whole genome shotgun (WGS) entry which is preliminary data.</text>
</comment>
<evidence type="ECO:0000313" key="8">
    <source>
        <dbReference type="EMBL" id="KAI3845295.1"/>
    </source>
</evidence>
<dbReference type="InterPro" id="IPR018289">
    <property type="entry name" value="MULE_transposase_dom"/>
</dbReference>
<reference evidence="8" key="1">
    <citation type="submission" date="2022-04" db="EMBL/GenBank/DDBJ databases">
        <title>A functionally conserved STORR gene fusion in Papaver species that diverged 16.8 million years ago.</title>
        <authorList>
            <person name="Catania T."/>
        </authorList>
    </citation>
    <scope>NUCLEOTIDE SEQUENCE</scope>
    <source>
        <strain evidence="8">S-188037</strain>
    </source>
</reference>
<dbReference type="AlphaFoldDB" id="A0AAD4RYP0"/>
<keyword evidence="4 6" id="KW-0862">Zinc</keyword>
<feature type="domain" description="SWIM-type" evidence="7">
    <location>
        <begin position="518"/>
        <end position="554"/>
    </location>
</feature>
<organism evidence="8 9">
    <name type="scientific">Papaver atlanticum</name>
    <dbReference type="NCBI Taxonomy" id="357466"/>
    <lineage>
        <taxon>Eukaryota</taxon>
        <taxon>Viridiplantae</taxon>
        <taxon>Streptophyta</taxon>
        <taxon>Embryophyta</taxon>
        <taxon>Tracheophyta</taxon>
        <taxon>Spermatophyta</taxon>
        <taxon>Magnoliopsida</taxon>
        <taxon>Ranunculales</taxon>
        <taxon>Papaveraceae</taxon>
        <taxon>Papaveroideae</taxon>
        <taxon>Papaver</taxon>
    </lineage>
</organism>
<comment type="function">
    <text evidence="6">Putative transcription activator involved in regulating light control of development.</text>
</comment>
<comment type="subcellular location">
    <subcellularLocation>
        <location evidence="6">Nucleus</location>
    </subcellularLocation>
</comment>
<dbReference type="InterPro" id="IPR031052">
    <property type="entry name" value="FHY3/FAR1"/>
</dbReference>
<dbReference type="Proteomes" id="UP001202328">
    <property type="component" value="Unassembled WGS sequence"/>
</dbReference>
<sequence>MDVETSNKETTGVGDAEVVIDENKESEIIEPKVGTMFNSVDEIYDFFRNYGYHMGFPVKKRTTKKSIDGILRYVTFTCGRAGKGESSSNNLVKPPTCQIGCKVKLTASLCGENKWRINTVNLEHNHGLCPSQAAYFRCNWQFGKNKKMKPEGGSRGANENVSNMERECKSCSEIETLLQLGEGDAFAMQEFFMKMQTRSKDFFYSMDLDEDGRLRNAFWADGRSREAYKEFGEVVYLDTSFLANKYNIQLTSFVGVNHHGNLTLFGCGLVSSGDTGTYVWLFRTWMECMSNRAPEGIITDQDTAIKIAVEVVFPTIRHQWCLYHLMKKMPEKLGELYDSISTSLQEVVYDTQSPTEFEQSWNELVEKHGLHHDEWLTGLYNGRDRWVPCFVKSNFWAGISATKRDDSINSFFDGFVNSKTTLKKFFVEQYDKALKSEVEKESQLDFRSFAKTVPCITTYEMEKQVQRVYTISKFKEFQKELTGKMYCDVISIQEGFMVSEYHIREDIVIGEAKKRMRFTISFQKNDCEVNCSCLMFQFGGILCRHAIYVLIRNDIMLLPDSYILSRWRKDVRRYYTRVKINDSWSATPEQLQYDELCLAFAKLAHWVAGDKESCRHVLEWINNQKTTLATKRLSCESNPAQK</sequence>
<dbReference type="InterPro" id="IPR006564">
    <property type="entry name" value="Znf_PMZ"/>
</dbReference>
<dbReference type="SMART" id="SM00575">
    <property type="entry name" value="ZnF_PMZ"/>
    <property type="match status" value="1"/>
</dbReference>
<dbReference type="GO" id="GO:0005634">
    <property type="term" value="C:nucleus"/>
    <property type="evidence" value="ECO:0007669"/>
    <property type="project" value="UniProtKB-SubCell"/>
</dbReference>
<dbReference type="Pfam" id="PF03101">
    <property type="entry name" value="FAR1"/>
    <property type="match status" value="1"/>
</dbReference>
<evidence type="ECO:0000256" key="2">
    <source>
        <dbReference type="ARBA" id="ARBA00022723"/>
    </source>
</evidence>
<dbReference type="GO" id="GO:0008270">
    <property type="term" value="F:zinc ion binding"/>
    <property type="evidence" value="ECO:0007669"/>
    <property type="project" value="UniProtKB-UniRule"/>
</dbReference>
<dbReference type="PANTHER" id="PTHR31669:SF283">
    <property type="entry name" value="PROTEIN FAR1-RELATED SEQUENCE"/>
    <property type="match status" value="1"/>
</dbReference>
<evidence type="ECO:0000313" key="9">
    <source>
        <dbReference type="Proteomes" id="UP001202328"/>
    </source>
</evidence>
<dbReference type="PROSITE" id="PS50966">
    <property type="entry name" value="ZF_SWIM"/>
    <property type="match status" value="1"/>
</dbReference>
<dbReference type="EMBL" id="JAJJMB010016680">
    <property type="protein sequence ID" value="KAI3845295.1"/>
    <property type="molecule type" value="Genomic_DNA"/>
</dbReference>
<comment type="similarity">
    <text evidence="1 6">Belongs to the FHY3/FAR1 family.</text>
</comment>
<evidence type="ECO:0000256" key="3">
    <source>
        <dbReference type="ARBA" id="ARBA00022771"/>
    </source>
</evidence>
<dbReference type="Pfam" id="PF10551">
    <property type="entry name" value="MULE"/>
    <property type="match status" value="1"/>
</dbReference>
<evidence type="ECO:0000256" key="6">
    <source>
        <dbReference type="RuleBase" id="RU367018"/>
    </source>
</evidence>
<protein>
    <recommendedName>
        <fullName evidence="6">Protein FAR1-RELATED SEQUENCE</fullName>
    </recommendedName>
</protein>
<accession>A0AAD4RYP0</accession>
<dbReference type="InterPro" id="IPR004330">
    <property type="entry name" value="FAR1_DNA_bnd_dom"/>
</dbReference>
<keyword evidence="2 6" id="KW-0479">Metal-binding</keyword>
<proteinExistence type="inferred from homology"/>
<keyword evidence="9" id="KW-1185">Reference proteome</keyword>
<keyword evidence="3 5" id="KW-0863">Zinc-finger</keyword>
<evidence type="ECO:0000256" key="4">
    <source>
        <dbReference type="ARBA" id="ARBA00022833"/>
    </source>
</evidence>